<dbReference type="AlphaFoldDB" id="V9FQS0"/>
<accession>V9FQS0</accession>
<keyword evidence="3" id="KW-1185">Reference proteome</keyword>
<organism evidence="2 3">
    <name type="scientific">Phytophthora nicotianae P1569</name>
    <dbReference type="NCBI Taxonomy" id="1317065"/>
    <lineage>
        <taxon>Eukaryota</taxon>
        <taxon>Sar</taxon>
        <taxon>Stramenopiles</taxon>
        <taxon>Oomycota</taxon>
        <taxon>Peronosporomycetes</taxon>
        <taxon>Peronosporales</taxon>
        <taxon>Peronosporaceae</taxon>
        <taxon>Phytophthora</taxon>
    </lineage>
</organism>
<dbReference type="HOGENOM" id="CLU_3360880_0_0_1"/>
<evidence type="ECO:0000313" key="3">
    <source>
        <dbReference type="Proteomes" id="UP000018721"/>
    </source>
</evidence>
<gene>
    <name evidence="2" type="ORF">F443_03631</name>
</gene>
<evidence type="ECO:0000256" key="1">
    <source>
        <dbReference type="SAM" id="MobiDB-lite"/>
    </source>
</evidence>
<protein>
    <submittedName>
        <fullName evidence="2">Uncharacterized protein</fullName>
    </submittedName>
</protein>
<comment type="caution">
    <text evidence="2">The sequence shown here is derived from an EMBL/GenBank/DDBJ whole genome shotgun (WGS) entry which is preliminary data.</text>
</comment>
<reference evidence="2 3" key="1">
    <citation type="submission" date="2013-11" db="EMBL/GenBank/DDBJ databases">
        <title>The Genome Sequence of Phytophthora parasitica P1569.</title>
        <authorList>
            <consortium name="The Broad Institute Genomics Platform"/>
            <person name="Russ C."/>
            <person name="Tyler B."/>
            <person name="Panabieres F."/>
            <person name="Shan W."/>
            <person name="Tripathy S."/>
            <person name="Grunwald N."/>
            <person name="Machado M."/>
            <person name="Johnson C.S."/>
            <person name="Arredondo F."/>
            <person name="Hong C."/>
            <person name="Coffey M."/>
            <person name="Young S.K."/>
            <person name="Zeng Q."/>
            <person name="Gargeya S."/>
            <person name="Fitzgerald M."/>
            <person name="Abouelleil A."/>
            <person name="Alvarado L."/>
            <person name="Chapman S.B."/>
            <person name="Gainer-Dewar J."/>
            <person name="Goldberg J."/>
            <person name="Griggs A."/>
            <person name="Gujja S."/>
            <person name="Hansen M."/>
            <person name="Howarth C."/>
            <person name="Imamovic A."/>
            <person name="Ireland A."/>
            <person name="Larimer J."/>
            <person name="McCowan C."/>
            <person name="Murphy C."/>
            <person name="Pearson M."/>
            <person name="Poon T.W."/>
            <person name="Priest M."/>
            <person name="Roberts A."/>
            <person name="Saif S."/>
            <person name="Shea T."/>
            <person name="Sykes S."/>
            <person name="Wortman J."/>
            <person name="Nusbaum C."/>
            <person name="Birren B."/>
        </authorList>
    </citation>
    <scope>NUCLEOTIDE SEQUENCE [LARGE SCALE GENOMIC DNA]</scope>
    <source>
        <strain evidence="2 3">P1569</strain>
    </source>
</reference>
<proteinExistence type="predicted"/>
<evidence type="ECO:0000313" key="2">
    <source>
        <dbReference type="EMBL" id="ETI53386.1"/>
    </source>
</evidence>
<feature type="region of interest" description="Disordered" evidence="1">
    <location>
        <begin position="1"/>
        <end position="36"/>
    </location>
</feature>
<dbReference type="Proteomes" id="UP000018721">
    <property type="component" value="Unassembled WGS sequence"/>
</dbReference>
<name>V9FQS0_PHYNI</name>
<sequence length="36" mass="3794">MGSSGDGEERGEEITDMTNKLGKNVGLVNKQDNRGG</sequence>
<dbReference type="EMBL" id="ANIZ01000681">
    <property type="protein sequence ID" value="ETI53386.1"/>
    <property type="molecule type" value="Genomic_DNA"/>
</dbReference>